<dbReference type="GO" id="GO:0006270">
    <property type="term" value="P:DNA replication initiation"/>
    <property type="evidence" value="ECO:0007669"/>
    <property type="project" value="TreeGrafter"/>
</dbReference>
<dbReference type="InterPro" id="IPR027417">
    <property type="entry name" value="P-loop_NTPase"/>
</dbReference>
<dbReference type="Proteomes" id="UP000051184">
    <property type="component" value="Unassembled WGS sequence"/>
</dbReference>
<dbReference type="Gene3D" id="3.40.50.300">
    <property type="entry name" value="P-loop containing nucleotide triphosphate hydrolases"/>
    <property type="match status" value="2"/>
</dbReference>
<dbReference type="RefSeq" id="WP_058315666.1">
    <property type="nucleotide sequence ID" value="NZ_CYTO01000009.1"/>
</dbReference>
<dbReference type="GO" id="GO:0005886">
    <property type="term" value="C:plasma membrane"/>
    <property type="evidence" value="ECO:0007669"/>
    <property type="project" value="TreeGrafter"/>
</dbReference>
<dbReference type="OrthoDB" id="7390113at2"/>
<protein>
    <submittedName>
        <fullName evidence="1">Uncharacterized protein</fullName>
    </submittedName>
</protein>
<reference evidence="2" key="1">
    <citation type="submission" date="2015-09" db="EMBL/GenBank/DDBJ databases">
        <authorList>
            <person name="Rodrigo-Torres Lidia"/>
            <person name="Arahal R.David."/>
        </authorList>
    </citation>
    <scope>NUCLEOTIDE SEQUENCE [LARGE SCALE GENOMIC DNA]</scope>
    <source>
        <strain evidence="2">CECT 5114</strain>
    </source>
</reference>
<proteinExistence type="predicted"/>
<name>A0A0N7MC00_9RHOB</name>
<dbReference type="PANTHER" id="PTHR30050:SF5">
    <property type="entry name" value="DNAA REGULATORY INACTIVATOR HDA"/>
    <property type="match status" value="1"/>
</dbReference>
<dbReference type="Gene3D" id="1.10.8.60">
    <property type="match status" value="1"/>
</dbReference>
<organism evidence="1 2">
    <name type="scientific">Cognatishimia activa</name>
    <dbReference type="NCBI Taxonomy" id="1715691"/>
    <lineage>
        <taxon>Bacteria</taxon>
        <taxon>Pseudomonadati</taxon>
        <taxon>Pseudomonadota</taxon>
        <taxon>Alphaproteobacteria</taxon>
        <taxon>Rhodobacterales</taxon>
        <taxon>Paracoccaceae</taxon>
        <taxon>Cognatishimia</taxon>
    </lineage>
</organism>
<dbReference type="STRING" id="1715691.TA5113_01471"/>
<evidence type="ECO:0000313" key="1">
    <source>
        <dbReference type="EMBL" id="CUK26824.1"/>
    </source>
</evidence>
<keyword evidence="2" id="KW-1185">Reference proteome</keyword>
<evidence type="ECO:0000313" key="2">
    <source>
        <dbReference type="Proteomes" id="UP000051184"/>
    </source>
</evidence>
<sequence length="224" mass="24116">MAEQLSLDLPVRPALGRDDFFVSDANAMAVALVENWPNWSSGKLVITGPAGSGKTHLVHVWANQSGGAILDATDLESADIPSLASGPVAVENVQAIAENGPAQDALFHLHNLTLAEGNTLLLTGTQDPKHWGLTLPDLKSRMQGTMTATLSDPDDMLLSVLLAKLFNDRQLVPTPDTIPFLVKQIDRSYAAARALVEDLDRASLSEKKPITRAFASRFLRKQTS</sequence>
<dbReference type="SUPFAM" id="SSF52540">
    <property type="entry name" value="P-loop containing nucleoside triphosphate hydrolases"/>
    <property type="match status" value="1"/>
</dbReference>
<dbReference type="PANTHER" id="PTHR30050">
    <property type="entry name" value="CHROMOSOMAL REPLICATION INITIATOR PROTEIN DNAA"/>
    <property type="match status" value="1"/>
</dbReference>
<dbReference type="GO" id="GO:0003688">
    <property type="term" value="F:DNA replication origin binding"/>
    <property type="evidence" value="ECO:0007669"/>
    <property type="project" value="TreeGrafter"/>
</dbReference>
<dbReference type="EMBL" id="CYUE01000020">
    <property type="protein sequence ID" value="CUK26824.1"/>
    <property type="molecule type" value="Genomic_DNA"/>
</dbReference>
<gene>
    <name evidence="1" type="primary">hda</name>
    <name evidence="1" type="ORF">TA5114_02642</name>
</gene>
<accession>A0A0N7MC00</accession>
<dbReference type="AlphaFoldDB" id="A0A0N7MC00"/>